<dbReference type="Gene3D" id="3.90.79.10">
    <property type="entry name" value="Nucleoside Triphosphate Pyrophosphohydrolase"/>
    <property type="match status" value="1"/>
</dbReference>
<evidence type="ECO:0000313" key="7">
    <source>
        <dbReference type="EMBL" id="SEG91788.1"/>
    </source>
</evidence>
<accession>A0A1H6E276</accession>
<evidence type="ECO:0000259" key="6">
    <source>
        <dbReference type="PROSITE" id="PS51462"/>
    </source>
</evidence>
<dbReference type="Pfam" id="PF00293">
    <property type="entry name" value="NUDIX"/>
    <property type="match status" value="1"/>
</dbReference>
<keyword evidence="8" id="KW-1185">Reference proteome</keyword>
<comment type="cofactor">
    <cofactor evidence="1">
        <name>Mg(2+)</name>
        <dbReference type="ChEBI" id="CHEBI:18420"/>
    </cofactor>
</comment>
<dbReference type="EMBL" id="FNVU01000024">
    <property type="protein sequence ID" value="SEG91788.1"/>
    <property type="molecule type" value="Genomic_DNA"/>
</dbReference>
<dbReference type="PROSITE" id="PS00893">
    <property type="entry name" value="NUDIX_BOX"/>
    <property type="match status" value="1"/>
</dbReference>
<keyword evidence="3 4" id="KW-0378">Hydrolase</keyword>
<comment type="similarity">
    <text evidence="2 4">Belongs to the Nudix hydrolase family.</text>
</comment>
<name>A0A1H6E276_9ACTN</name>
<dbReference type="PROSITE" id="PS51462">
    <property type="entry name" value="NUDIX"/>
    <property type="match status" value="1"/>
</dbReference>
<dbReference type="InterPro" id="IPR015797">
    <property type="entry name" value="NUDIX_hydrolase-like_dom_sf"/>
</dbReference>
<gene>
    <name evidence="7" type="ORF">SAMN05216223_12483</name>
</gene>
<evidence type="ECO:0000256" key="4">
    <source>
        <dbReference type="RuleBase" id="RU003476"/>
    </source>
</evidence>
<feature type="domain" description="Nudix hydrolase" evidence="6">
    <location>
        <begin position="24"/>
        <end position="159"/>
    </location>
</feature>
<dbReference type="PANTHER" id="PTHR43046:SF16">
    <property type="entry name" value="ADP-RIBOSE PYROPHOSPHATASE YJHB-RELATED"/>
    <property type="match status" value="1"/>
</dbReference>
<dbReference type="CDD" id="cd02883">
    <property type="entry name" value="NUDIX_Hydrolase"/>
    <property type="match status" value="1"/>
</dbReference>
<reference evidence="7 8" key="1">
    <citation type="submission" date="2016-10" db="EMBL/GenBank/DDBJ databases">
        <authorList>
            <person name="de Groot N.N."/>
        </authorList>
    </citation>
    <scope>NUCLEOTIDE SEQUENCE [LARGE SCALE GENOMIC DNA]</scope>
    <source>
        <strain evidence="7 8">CGMCC 4.2023</strain>
    </source>
</reference>
<proteinExistence type="inferred from homology"/>
<dbReference type="InterPro" id="IPR020084">
    <property type="entry name" value="NUDIX_hydrolase_CS"/>
</dbReference>
<protein>
    <submittedName>
        <fullName evidence="7">ADP-ribose pyrophosphatase YjhB, NUDIX family</fullName>
    </submittedName>
</protein>
<evidence type="ECO:0000256" key="5">
    <source>
        <dbReference type="SAM" id="MobiDB-lite"/>
    </source>
</evidence>
<dbReference type="AlphaFoldDB" id="A0A1H6E276"/>
<evidence type="ECO:0000256" key="1">
    <source>
        <dbReference type="ARBA" id="ARBA00001946"/>
    </source>
</evidence>
<dbReference type="PRINTS" id="PR00502">
    <property type="entry name" value="NUDIXFAMILY"/>
</dbReference>
<feature type="compositionally biased region" description="Basic and acidic residues" evidence="5">
    <location>
        <begin position="7"/>
        <end position="20"/>
    </location>
</feature>
<evidence type="ECO:0000313" key="8">
    <source>
        <dbReference type="Proteomes" id="UP000236754"/>
    </source>
</evidence>
<dbReference type="Proteomes" id="UP000236754">
    <property type="component" value="Unassembled WGS sequence"/>
</dbReference>
<feature type="region of interest" description="Disordered" evidence="5">
    <location>
        <begin position="1"/>
        <end position="20"/>
    </location>
</feature>
<evidence type="ECO:0000256" key="2">
    <source>
        <dbReference type="ARBA" id="ARBA00005582"/>
    </source>
</evidence>
<dbReference type="InterPro" id="IPR020476">
    <property type="entry name" value="Nudix_hydrolase"/>
</dbReference>
<organism evidence="7 8">
    <name type="scientific">Actinacidiphila yanglinensis</name>
    <dbReference type="NCBI Taxonomy" id="310779"/>
    <lineage>
        <taxon>Bacteria</taxon>
        <taxon>Bacillati</taxon>
        <taxon>Actinomycetota</taxon>
        <taxon>Actinomycetes</taxon>
        <taxon>Kitasatosporales</taxon>
        <taxon>Streptomycetaceae</taxon>
        <taxon>Actinacidiphila</taxon>
    </lineage>
</organism>
<dbReference type="PANTHER" id="PTHR43046">
    <property type="entry name" value="GDP-MANNOSE MANNOSYL HYDROLASE"/>
    <property type="match status" value="1"/>
</dbReference>
<dbReference type="SUPFAM" id="SSF55811">
    <property type="entry name" value="Nudix"/>
    <property type="match status" value="1"/>
</dbReference>
<dbReference type="InterPro" id="IPR000086">
    <property type="entry name" value="NUDIX_hydrolase_dom"/>
</dbReference>
<dbReference type="GO" id="GO:0016787">
    <property type="term" value="F:hydrolase activity"/>
    <property type="evidence" value="ECO:0007669"/>
    <property type="project" value="UniProtKB-KW"/>
</dbReference>
<evidence type="ECO:0000256" key="3">
    <source>
        <dbReference type="ARBA" id="ARBA00022801"/>
    </source>
</evidence>
<sequence>MTEAAAEQERGQRQEQEPEQVRRRLRVAAYGVCVRDGRVLLAHNAPQLYEPGWTMPGGGLEHGEDPVDAVVRELEEETGYQVAVERLLGTDSFRGRRTLDSGVTDDFQALRILYEVRVTGGTLRDEVGGSTDRAAWHPLAELPSLQRVELVDLALRLYREQPPAGRLAPGGRQAG</sequence>